<comment type="caution">
    <text evidence="8">The sequence shown here is derived from an EMBL/GenBank/DDBJ whole genome shotgun (WGS) entry which is preliminary data.</text>
</comment>
<evidence type="ECO:0000256" key="4">
    <source>
        <dbReference type="ARBA" id="ARBA00022576"/>
    </source>
</evidence>
<keyword evidence="9" id="KW-1185">Reference proteome</keyword>
<dbReference type="GO" id="GO:0019265">
    <property type="term" value="P:glycine biosynthetic process, by transamination of glyoxylate"/>
    <property type="evidence" value="ECO:0007669"/>
    <property type="project" value="TreeGrafter"/>
</dbReference>
<dbReference type="PANTHER" id="PTHR21152">
    <property type="entry name" value="AMINOTRANSFERASE CLASS V"/>
    <property type="match status" value="1"/>
</dbReference>
<evidence type="ECO:0000256" key="3">
    <source>
        <dbReference type="ARBA" id="ARBA00013049"/>
    </source>
</evidence>
<keyword evidence="6" id="KW-0663">Pyridoxal phosphate</keyword>
<evidence type="ECO:0000256" key="6">
    <source>
        <dbReference type="ARBA" id="ARBA00022898"/>
    </source>
</evidence>
<dbReference type="GO" id="GO:0004760">
    <property type="term" value="F:L-serine-pyruvate transaminase activity"/>
    <property type="evidence" value="ECO:0007669"/>
    <property type="project" value="TreeGrafter"/>
</dbReference>
<dbReference type="SUPFAM" id="SSF53383">
    <property type="entry name" value="PLP-dependent transferases"/>
    <property type="match status" value="1"/>
</dbReference>
<evidence type="ECO:0000313" key="9">
    <source>
        <dbReference type="Proteomes" id="UP001152795"/>
    </source>
</evidence>
<dbReference type="InterPro" id="IPR015424">
    <property type="entry name" value="PyrdxlP-dep_Trfase"/>
</dbReference>
<dbReference type="InterPro" id="IPR000192">
    <property type="entry name" value="Aminotrans_V_dom"/>
</dbReference>
<gene>
    <name evidence="8" type="ORF">PACLA_8A053561</name>
</gene>
<name>A0A6S7K9Y9_PARCT</name>
<dbReference type="PANTHER" id="PTHR21152:SF40">
    <property type="entry name" value="ALANINE--GLYOXYLATE AMINOTRANSFERASE"/>
    <property type="match status" value="1"/>
</dbReference>
<dbReference type="EMBL" id="CACRXK020026846">
    <property type="protein sequence ID" value="CAB4040478.1"/>
    <property type="molecule type" value="Genomic_DNA"/>
</dbReference>
<dbReference type="FunFam" id="3.90.1150.10:FF:000039">
    <property type="entry name" value="Serine--pyruvate aminotransferase"/>
    <property type="match status" value="1"/>
</dbReference>
<dbReference type="AlphaFoldDB" id="A0A6S7K9Y9"/>
<sequence length="148" mass="16527">MIANYWGCDDGPRRYHHTAPINSVYALREALSLVVEEGLENFIARHQKNAELLQDGFEKMGLTFFVQDKRHRLPTITGVVIPQGVDQKNVPAFIGEKYNMDIAGGLGKSAGKIWRVGLMGVNSTKDNVNLVLKAFQDAMDNIKLQNNL</sequence>
<evidence type="ECO:0000256" key="5">
    <source>
        <dbReference type="ARBA" id="ARBA00022679"/>
    </source>
</evidence>
<dbReference type="Proteomes" id="UP001152795">
    <property type="component" value="Unassembled WGS sequence"/>
</dbReference>
<dbReference type="Gene3D" id="3.90.1150.10">
    <property type="entry name" value="Aspartate Aminotransferase, domain 1"/>
    <property type="match status" value="1"/>
</dbReference>
<protein>
    <recommendedName>
        <fullName evidence="3">alanine--glyoxylate transaminase</fullName>
        <ecNumber evidence="3">2.6.1.44</ecNumber>
    </recommendedName>
</protein>
<dbReference type="EC" id="2.6.1.44" evidence="3"/>
<dbReference type="InterPro" id="IPR015422">
    <property type="entry name" value="PyrdxlP-dep_Trfase_small"/>
</dbReference>
<keyword evidence="4 8" id="KW-0032">Aminotransferase</keyword>
<evidence type="ECO:0000313" key="8">
    <source>
        <dbReference type="EMBL" id="CAB4040478.1"/>
    </source>
</evidence>
<proteinExistence type="inferred from homology"/>
<reference evidence="8" key="1">
    <citation type="submission" date="2020-04" db="EMBL/GenBank/DDBJ databases">
        <authorList>
            <person name="Alioto T."/>
            <person name="Alioto T."/>
            <person name="Gomez Garrido J."/>
        </authorList>
    </citation>
    <scope>NUCLEOTIDE SEQUENCE</scope>
    <source>
        <strain evidence="8">A484AB</strain>
    </source>
</reference>
<accession>A0A6S7K9Y9</accession>
<comment type="similarity">
    <text evidence="2">Belongs to the class-V pyridoxal-phosphate-dependent aminotransferase family.</text>
</comment>
<dbReference type="OrthoDB" id="7403325at2759"/>
<dbReference type="GO" id="GO:0008453">
    <property type="term" value="F:alanine-glyoxylate transaminase activity"/>
    <property type="evidence" value="ECO:0007669"/>
    <property type="project" value="UniProtKB-EC"/>
</dbReference>
<evidence type="ECO:0000256" key="1">
    <source>
        <dbReference type="ARBA" id="ARBA00001933"/>
    </source>
</evidence>
<evidence type="ECO:0000256" key="2">
    <source>
        <dbReference type="ARBA" id="ARBA00009236"/>
    </source>
</evidence>
<evidence type="ECO:0000259" key="7">
    <source>
        <dbReference type="Pfam" id="PF00266"/>
    </source>
</evidence>
<dbReference type="Pfam" id="PF00266">
    <property type="entry name" value="Aminotran_5"/>
    <property type="match status" value="1"/>
</dbReference>
<keyword evidence="5" id="KW-0808">Transferase</keyword>
<feature type="domain" description="Aminotransferase class V" evidence="7">
    <location>
        <begin position="4"/>
        <end position="117"/>
    </location>
</feature>
<dbReference type="GO" id="GO:0005777">
    <property type="term" value="C:peroxisome"/>
    <property type="evidence" value="ECO:0007669"/>
    <property type="project" value="TreeGrafter"/>
</dbReference>
<organism evidence="8 9">
    <name type="scientific">Paramuricea clavata</name>
    <name type="common">Red gorgonian</name>
    <name type="synonym">Violescent sea-whip</name>
    <dbReference type="NCBI Taxonomy" id="317549"/>
    <lineage>
        <taxon>Eukaryota</taxon>
        <taxon>Metazoa</taxon>
        <taxon>Cnidaria</taxon>
        <taxon>Anthozoa</taxon>
        <taxon>Octocorallia</taxon>
        <taxon>Malacalcyonacea</taxon>
        <taxon>Plexauridae</taxon>
        <taxon>Paramuricea</taxon>
    </lineage>
</organism>
<comment type="cofactor">
    <cofactor evidence="1">
        <name>pyridoxal 5'-phosphate</name>
        <dbReference type="ChEBI" id="CHEBI:597326"/>
    </cofactor>
</comment>